<keyword evidence="8 9" id="KW-0670">Pyruvate</keyword>
<evidence type="ECO:0000256" key="10">
    <source>
        <dbReference type="PIRSR" id="PIRSR006246-1"/>
    </source>
</evidence>
<feature type="chain" id="PRO_5017499596" description="Aspartate 1-decarboxylase beta chain" evidence="9 13">
    <location>
        <begin position="1"/>
        <end position="24"/>
    </location>
</feature>
<comment type="subcellular location">
    <subcellularLocation>
        <location evidence="9">Cytoplasm</location>
    </subcellularLocation>
</comment>
<protein>
    <recommendedName>
        <fullName evidence="9">Aspartate 1-decarboxylase</fullName>
        <ecNumber evidence="9">4.1.1.11</ecNumber>
    </recommendedName>
    <alternativeName>
        <fullName evidence="9">Aspartate alpha-decarboxylase</fullName>
    </alternativeName>
    <component>
        <recommendedName>
            <fullName evidence="9">Aspartate 1-decarboxylase beta chain</fullName>
        </recommendedName>
    </component>
    <component>
        <recommendedName>
            <fullName evidence="9">Aspartate 1-decarboxylase alpha chain</fullName>
        </recommendedName>
    </component>
</protein>
<dbReference type="AlphaFoldDB" id="A0A3A8P3Q3"/>
<comment type="similarity">
    <text evidence="9">Belongs to the PanD family.</text>
</comment>
<evidence type="ECO:0000256" key="8">
    <source>
        <dbReference type="ARBA" id="ARBA00023317"/>
    </source>
</evidence>
<feature type="modified residue" description="Pyruvic acid (Ser)" evidence="9 12">
    <location>
        <position position="25"/>
    </location>
</feature>
<dbReference type="EC" id="4.1.1.11" evidence="9"/>
<keyword evidence="7 9" id="KW-0704">Schiff base</keyword>
<comment type="pathway">
    <text evidence="9">Cofactor biosynthesis; (R)-pantothenate biosynthesis; beta-alanine from L-aspartate: step 1/1.</text>
</comment>
<feature type="active site" description="Proton donor" evidence="9 10">
    <location>
        <position position="58"/>
    </location>
</feature>
<feature type="binding site" evidence="9 11">
    <location>
        <position position="57"/>
    </location>
    <ligand>
        <name>substrate</name>
    </ligand>
</feature>
<feature type="active site" description="Schiff-base intermediate with substrate; via pyruvic acid" evidence="9 10">
    <location>
        <position position="25"/>
    </location>
</feature>
<organism evidence="14 15">
    <name type="scientific">Corallococcus sicarius</name>
    <dbReference type="NCBI Taxonomy" id="2316726"/>
    <lineage>
        <taxon>Bacteria</taxon>
        <taxon>Pseudomonadati</taxon>
        <taxon>Myxococcota</taxon>
        <taxon>Myxococcia</taxon>
        <taxon>Myxococcales</taxon>
        <taxon>Cystobacterineae</taxon>
        <taxon>Myxococcaceae</taxon>
        <taxon>Corallococcus</taxon>
    </lineage>
</organism>
<dbReference type="PANTHER" id="PTHR21012">
    <property type="entry name" value="ASPARTATE 1-DECARBOXYLASE"/>
    <property type="match status" value="1"/>
</dbReference>
<dbReference type="InterPro" id="IPR003190">
    <property type="entry name" value="Asp_decarbox"/>
</dbReference>
<dbReference type="InterPro" id="IPR009010">
    <property type="entry name" value="Asp_de-COase-like_dom_sf"/>
</dbReference>
<evidence type="ECO:0000256" key="2">
    <source>
        <dbReference type="ARBA" id="ARBA00022655"/>
    </source>
</evidence>
<comment type="catalytic activity">
    <reaction evidence="9">
        <text>L-aspartate + H(+) = beta-alanine + CO2</text>
        <dbReference type="Rhea" id="RHEA:19497"/>
        <dbReference type="ChEBI" id="CHEBI:15378"/>
        <dbReference type="ChEBI" id="CHEBI:16526"/>
        <dbReference type="ChEBI" id="CHEBI:29991"/>
        <dbReference type="ChEBI" id="CHEBI:57966"/>
        <dbReference type="EC" id="4.1.1.11"/>
    </reaction>
</comment>
<dbReference type="CDD" id="cd06919">
    <property type="entry name" value="Asp_decarbox"/>
    <property type="match status" value="1"/>
</dbReference>
<dbReference type="PIRSF" id="PIRSF006246">
    <property type="entry name" value="Asp_decarbox"/>
    <property type="match status" value="1"/>
</dbReference>
<dbReference type="Pfam" id="PF02261">
    <property type="entry name" value="Asp_decarbox"/>
    <property type="match status" value="1"/>
</dbReference>
<dbReference type="GO" id="GO:0005829">
    <property type="term" value="C:cytosol"/>
    <property type="evidence" value="ECO:0007669"/>
    <property type="project" value="TreeGrafter"/>
</dbReference>
<comment type="function">
    <text evidence="9">Catalyzes the pyruvoyl-dependent decarboxylation of aspartate to produce beta-alanine.</text>
</comment>
<evidence type="ECO:0000256" key="5">
    <source>
        <dbReference type="ARBA" id="ARBA00023145"/>
    </source>
</evidence>
<dbReference type="EMBL" id="RAWG01000015">
    <property type="protein sequence ID" value="RKH47052.1"/>
    <property type="molecule type" value="Genomic_DNA"/>
</dbReference>
<dbReference type="GO" id="GO:0006523">
    <property type="term" value="P:alanine biosynthetic process"/>
    <property type="evidence" value="ECO:0007669"/>
    <property type="project" value="InterPro"/>
</dbReference>
<dbReference type="HAMAP" id="MF_00446">
    <property type="entry name" value="PanD"/>
    <property type="match status" value="1"/>
</dbReference>
<keyword evidence="6 9" id="KW-0456">Lyase</keyword>
<dbReference type="PANTHER" id="PTHR21012:SF0">
    <property type="entry name" value="ASPARTATE 1-DECARBOXYLASE"/>
    <property type="match status" value="1"/>
</dbReference>
<sequence>MRRILFKSKIHRATVTQADLDYEGSVTIDRNLLQAADILPFEKVAVWNVTRGTRLETYALEGEAGSGVICINGAAAHLNQPGDLVILATFAEVEEAELANWKPTVVFVDGKNRAVPGITEEIPGPARRIA</sequence>
<keyword evidence="2 9" id="KW-0566">Pantothenate biosynthesis</keyword>
<comment type="subunit">
    <text evidence="9">Heterooctamer of four alpha and four beta subunits.</text>
</comment>
<comment type="cofactor">
    <cofactor evidence="9 10">
        <name>pyruvate</name>
        <dbReference type="ChEBI" id="CHEBI:15361"/>
    </cofactor>
    <text evidence="9 10">Binds 1 pyruvoyl group covalently per subunit.</text>
</comment>
<feature type="chain" id="PRO_5017499595" description="Aspartate 1-decarboxylase alpha chain" evidence="9 13">
    <location>
        <begin position="25"/>
        <end position="130"/>
    </location>
</feature>
<evidence type="ECO:0000256" key="9">
    <source>
        <dbReference type="HAMAP-Rule" id="MF_00446"/>
    </source>
</evidence>
<dbReference type="Gene3D" id="2.40.40.20">
    <property type="match status" value="1"/>
</dbReference>
<reference evidence="15" key="1">
    <citation type="submission" date="2018-09" db="EMBL/GenBank/DDBJ databases">
        <authorList>
            <person name="Livingstone P.G."/>
            <person name="Whitworth D.E."/>
        </authorList>
    </citation>
    <scope>NUCLEOTIDE SEQUENCE [LARGE SCALE GENOMIC DNA]</scope>
    <source>
        <strain evidence="15">CA040B</strain>
    </source>
</reference>
<keyword evidence="4 9" id="KW-0068">Autocatalytic cleavage</keyword>
<keyword evidence="1 9" id="KW-0963">Cytoplasm</keyword>
<dbReference type="NCBIfam" id="TIGR00223">
    <property type="entry name" value="panD"/>
    <property type="match status" value="1"/>
</dbReference>
<evidence type="ECO:0000313" key="14">
    <source>
        <dbReference type="EMBL" id="RKH47052.1"/>
    </source>
</evidence>
<dbReference type="UniPathway" id="UPA00028">
    <property type="reaction ID" value="UER00002"/>
</dbReference>
<dbReference type="GO" id="GO:0015940">
    <property type="term" value="P:pantothenate biosynthetic process"/>
    <property type="evidence" value="ECO:0007669"/>
    <property type="project" value="UniProtKB-UniRule"/>
</dbReference>
<feature type="binding site" evidence="9 11">
    <location>
        <begin position="73"/>
        <end position="75"/>
    </location>
    <ligand>
        <name>substrate</name>
    </ligand>
</feature>
<comment type="PTM">
    <text evidence="9 12">Is synthesized initially as an inactive proenzyme, which is activated by self-cleavage at a specific serine bond to produce a beta-subunit with a hydroxyl group at its C-terminus and an alpha-subunit with a pyruvoyl group at its N-terminus.</text>
</comment>
<gene>
    <name evidence="9" type="primary">panD</name>
    <name evidence="14" type="ORF">D7X12_04015</name>
</gene>
<evidence type="ECO:0000256" key="4">
    <source>
        <dbReference type="ARBA" id="ARBA00022813"/>
    </source>
</evidence>
<evidence type="ECO:0000256" key="3">
    <source>
        <dbReference type="ARBA" id="ARBA00022793"/>
    </source>
</evidence>
<evidence type="ECO:0000313" key="15">
    <source>
        <dbReference type="Proteomes" id="UP000273405"/>
    </source>
</evidence>
<evidence type="ECO:0000256" key="11">
    <source>
        <dbReference type="PIRSR" id="PIRSR006246-2"/>
    </source>
</evidence>
<keyword evidence="5 9" id="KW-0865">Zymogen</keyword>
<dbReference type="OrthoDB" id="9803983at2"/>
<comment type="caution">
    <text evidence="14">The sequence shown here is derived from an EMBL/GenBank/DDBJ whole genome shotgun (WGS) entry which is preliminary data.</text>
</comment>
<evidence type="ECO:0000256" key="13">
    <source>
        <dbReference type="PIRSR" id="PIRSR006246-5"/>
    </source>
</evidence>
<dbReference type="RefSeq" id="WP_120623940.1">
    <property type="nucleotide sequence ID" value="NZ_RAWG01000015.1"/>
</dbReference>
<dbReference type="Proteomes" id="UP000273405">
    <property type="component" value="Unassembled WGS sequence"/>
</dbReference>
<evidence type="ECO:0000256" key="1">
    <source>
        <dbReference type="ARBA" id="ARBA00022490"/>
    </source>
</evidence>
<evidence type="ECO:0000256" key="6">
    <source>
        <dbReference type="ARBA" id="ARBA00023239"/>
    </source>
</evidence>
<name>A0A3A8P3Q3_9BACT</name>
<accession>A0A3A8P3Q3</accession>
<keyword evidence="3 9" id="KW-0210">Decarboxylase</keyword>
<evidence type="ECO:0000256" key="7">
    <source>
        <dbReference type="ARBA" id="ARBA00023270"/>
    </source>
</evidence>
<keyword evidence="15" id="KW-1185">Reference proteome</keyword>
<evidence type="ECO:0000256" key="12">
    <source>
        <dbReference type="PIRSR" id="PIRSR006246-3"/>
    </source>
</evidence>
<dbReference type="SUPFAM" id="SSF50692">
    <property type="entry name" value="ADC-like"/>
    <property type="match status" value="1"/>
</dbReference>
<proteinExistence type="inferred from homology"/>
<dbReference type="GO" id="GO:0004068">
    <property type="term" value="F:aspartate 1-decarboxylase activity"/>
    <property type="evidence" value="ECO:0007669"/>
    <property type="project" value="UniProtKB-UniRule"/>
</dbReference>